<dbReference type="InterPro" id="IPR046947">
    <property type="entry name" value="LytR-like"/>
</dbReference>
<feature type="modified residue" description="4-aspartylphosphate" evidence="7">
    <location>
        <position position="59"/>
    </location>
</feature>
<dbReference type="PANTHER" id="PTHR37299">
    <property type="entry name" value="TRANSCRIPTIONAL REGULATOR-RELATED"/>
    <property type="match status" value="1"/>
</dbReference>
<keyword evidence="11" id="KW-1185">Reference proteome</keyword>
<name>A0A1I0ASL4_9FIRM</name>
<reference evidence="10 11" key="1">
    <citation type="submission" date="2016-10" db="EMBL/GenBank/DDBJ databases">
        <authorList>
            <person name="de Groot N.N."/>
        </authorList>
    </citation>
    <scope>NUCLEOTIDE SEQUENCE [LARGE SCALE GENOMIC DNA]</scope>
    <source>
        <strain evidence="10 11">DSM 18979</strain>
    </source>
</reference>
<evidence type="ECO:0000256" key="6">
    <source>
        <dbReference type="ARBA" id="ARBA00037164"/>
    </source>
</evidence>
<dbReference type="STRING" id="426128.SAMN05660297_01034"/>
<dbReference type="SUPFAM" id="SSF52172">
    <property type="entry name" value="CheY-like"/>
    <property type="match status" value="1"/>
</dbReference>
<dbReference type="Gene3D" id="3.40.50.2300">
    <property type="match status" value="1"/>
</dbReference>
<evidence type="ECO:0000256" key="5">
    <source>
        <dbReference type="ARBA" id="ARBA00024867"/>
    </source>
</evidence>
<dbReference type="SMART" id="SM00850">
    <property type="entry name" value="LytTR"/>
    <property type="match status" value="1"/>
</dbReference>
<protein>
    <recommendedName>
        <fullName evidence="1">Stage 0 sporulation protein A homolog</fullName>
    </recommendedName>
</protein>
<dbReference type="GO" id="GO:0000156">
    <property type="term" value="F:phosphorelay response regulator activity"/>
    <property type="evidence" value="ECO:0007669"/>
    <property type="project" value="InterPro"/>
</dbReference>
<dbReference type="Pfam" id="PF04397">
    <property type="entry name" value="LytTR"/>
    <property type="match status" value="1"/>
</dbReference>
<dbReference type="RefSeq" id="WP_170834691.1">
    <property type="nucleotide sequence ID" value="NZ_FOHU01000003.1"/>
</dbReference>
<keyword evidence="2" id="KW-0963">Cytoplasm</keyword>
<comment type="function">
    <text evidence="6">Required for high-level post-exponential phase expression of a series of secreted proteins.</text>
</comment>
<dbReference type="PROSITE" id="PS50930">
    <property type="entry name" value="HTH_LYTTR"/>
    <property type="match status" value="1"/>
</dbReference>
<evidence type="ECO:0000313" key="10">
    <source>
        <dbReference type="EMBL" id="SES96524.1"/>
    </source>
</evidence>
<dbReference type="SMART" id="SM00448">
    <property type="entry name" value="REC"/>
    <property type="match status" value="1"/>
</dbReference>
<evidence type="ECO:0000259" key="8">
    <source>
        <dbReference type="PROSITE" id="PS50110"/>
    </source>
</evidence>
<evidence type="ECO:0000256" key="3">
    <source>
        <dbReference type="ARBA" id="ARBA00023012"/>
    </source>
</evidence>
<accession>A0A1I0ASL4</accession>
<sequence length="259" mass="30665">MKIDFIVCEDNPKTRRTLCDWLNPYIDDENIQLLLATSQPDEVLAVFEDNDATKICLLDINLNKSINGVALAEKIKNLNINTRIIFITAYAEWAVESLNRNIEPFAYLTKPLDRQTFDWHIKRLLKKIQEFHRSHLQDKESHLIKLEAYGRVHYKKVKTITYIETYHKEGYLVVHTLQGEKIIHKSRLNDMLDYLNTIYPDTFIQCYKSNLVNYHFIEAIDKKQGEIMLKNGTRLFMSRSKEVQEKIERKIMGDSYDQY</sequence>
<dbReference type="Proteomes" id="UP000199568">
    <property type="component" value="Unassembled WGS sequence"/>
</dbReference>
<dbReference type="GO" id="GO:0003677">
    <property type="term" value="F:DNA binding"/>
    <property type="evidence" value="ECO:0007669"/>
    <property type="project" value="InterPro"/>
</dbReference>
<evidence type="ECO:0000256" key="4">
    <source>
        <dbReference type="ARBA" id="ARBA00023159"/>
    </source>
</evidence>
<keyword evidence="3" id="KW-0902">Two-component regulatory system</keyword>
<dbReference type="EMBL" id="FOHU01000003">
    <property type="protein sequence ID" value="SES96524.1"/>
    <property type="molecule type" value="Genomic_DNA"/>
</dbReference>
<gene>
    <name evidence="10" type="ORF">SAMN05660297_01034</name>
</gene>
<organism evidence="10 11">
    <name type="scientific">Natronincola peptidivorans</name>
    <dbReference type="NCBI Taxonomy" id="426128"/>
    <lineage>
        <taxon>Bacteria</taxon>
        <taxon>Bacillati</taxon>
        <taxon>Bacillota</taxon>
        <taxon>Clostridia</taxon>
        <taxon>Peptostreptococcales</taxon>
        <taxon>Natronincolaceae</taxon>
        <taxon>Natronincola</taxon>
    </lineage>
</organism>
<dbReference type="AlphaFoldDB" id="A0A1I0ASL4"/>
<comment type="function">
    <text evidence="5">May play the central regulatory role in sporulation. It may be an element of the effector pathway responsible for the activation of sporulation genes in response to nutritional stress. Spo0A may act in concert with spo0H (a sigma factor) to control the expression of some genes that are critical to the sporulation process.</text>
</comment>
<dbReference type="InterPro" id="IPR011006">
    <property type="entry name" value="CheY-like_superfamily"/>
</dbReference>
<dbReference type="PROSITE" id="PS50110">
    <property type="entry name" value="RESPONSE_REGULATORY"/>
    <property type="match status" value="1"/>
</dbReference>
<dbReference type="Gene3D" id="2.40.50.1020">
    <property type="entry name" value="LytTr DNA-binding domain"/>
    <property type="match status" value="1"/>
</dbReference>
<dbReference type="Pfam" id="PF00072">
    <property type="entry name" value="Response_reg"/>
    <property type="match status" value="1"/>
</dbReference>
<evidence type="ECO:0000256" key="2">
    <source>
        <dbReference type="ARBA" id="ARBA00022490"/>
    </source>
</evidence>
<keyword evidence="7" id="KW-0597">Phosphoprotein</keyword>
<dbReference type="PANTHER" id="PTHR37299:SF3">
    <property type="entry name" value="STAGE 0 SPORULATION PROTEIN A HOMOLOG"/>
    <property type="match status" value="1"/>
</dbReference>
<proteinExistence type="predicted"/>
<evidence type="ECO:0000256" key="7">
    <source>
        <dbReference type="PROSITE-ProRule" id="PRU00169"/>
    </source>
</evidence>
<feature type="domain" description="HTH LytTR-type" evidence="9">
    <location>
        <begin position="144"/>
        <end position="249"/>
    </location>
</feature>
<evidence type="ECO:0000259" key="9">
    <source>
        <dbReference type="PROSITE" id="PS50930"/>
    </source>
</evidence>
<dbReference type="InterPro" id="IPR001789">
    <property type="entry name" value="Sig_transdc_resp-reg_receiver"/>
</dbReference>
<dbReference type="InterPro" id="IPR007492">
    <property type="entry name" value="LytTR_DNA-bd_dom"/>
</dbReference>
<feature type="domain" description="Response regulatory" evidence="8">
    <location>
        <begin position="4"/>
        <end position="125"/>
    </location>
</feature>
<evidence type="ECO:0000313" key="11">
    <source>
        <dbReference type="Proteomes" id="UP000199568"/>
    </source>
</evidence>
<keyword evidence="4" id="KW-0010">Activator</keyword>
<evidence type="ECO:0000256" key="1">
    <source>
        <dbReference type="ARBA" id="ARBA00018672"/>
    </source>
</evidence>